<gene>
    <name evidence="1" type="ORF">PSI23_16580</name>
</gene>
<sequence>MTYSYDNKMIYKKKSGLNTTLEALHLDKPDTEKVSAAYQHQLHSVMTRFQKKTDSILEESKQPPSSKKKPLTVKKYTKKALQNFAAHAGYLHNNIYQDEFVNFKNNNQNLAPGKLFPGVELLPQEPIAISAPEGGWKNKLSNDIARAFSDNMATEYSVKDINKFISGLQNMYENNGQMLHPMTQRLVENHIAHNGGILPTMAGIAGLHAEVQALNQLFIKADQDVGKSSEPINPARYAKAMLQSSIFTKRLTTTKAGQDFPACHNCSGIIQSPANVITGTVDSAGSNFSAQTAKRHRSQSLSQ</sequence>
<dbReference type="InterPro" id="IPR025968">
    <property type="entry name" value="YwqJ_deaminase"/>
</dbReference>
<dbReference type="EMBL" id="JAQRFI010000048">
    <property type="protein sequence ID" value="MDC9590853.1"/>
    <property type="molecule type" value="Genomic_DNA"/>
</dbReference>
<reference evidence="1 2" key="1">
    <citation type="submission" date="2023-02" db="EMBL/GenBank/DDBJ databases">
        <title>Entomopathogenic bacteria.</title>
        <authorList>
            <person name="Machado R.A."/>
        </authorList>
    </citation>
    <scope>NUCLEOTIDE SEQUENCE [LARGE SCALE GENOMIC DNA]</scope>
    <source>
        <strain evidence="1 2">XENO-10</strain>
    </source>
</reference>
<proteinExistence type="predicted"/>
<evidence type="ECO:0000313" key="2">
    <source>
        <dbReference type="Proteomes" id="UP001217178"/>
    </source>
</evidence>
<name>A0ABT5LJX5_9GAMM</name>
<keyword evidence="2" id="KW-1185">Reference proteome</keyword>
<comment type="caution">
    <text evidence="1">The sequence shown here is derived from an EMBL/GenBank/DDBJ whole genome shotgun (WGS) entry which is preliminary data.</text>
</comment>
<dbReference type="Pfam" id="PF14431">
    <property type="entry name" value="YwqJ-deaminase"/>
    <property type="match status" value="1"/>
</dbReference>
<accession>A0ABT5LJX5</accession>
<evidence type="ECO:0000313" key="1">
    <source>
        <dbReference type="EMBL" id="MDC9590853.1"/>
    </source>
</evidence>
<organism evidence="1 2">
    <name type="scientific">Xenorhabdus yunnanensis</name>
    <dbReference type="NCBI Taxonomy" id="3025878"/>
    <lineage>
        <taxon>Bacteria</taxon>
        <taxon>Pseudomonadati</taxon>
        <taxon>Pseudomonadota</taxon>
        <taxon>Gammaproteobacteria</taxon>
        <taxon>Enterobacterales</taxon>
        <taxon>Morganellaceae</taxon>
        <taxon>Xenorhabdus</taxon>
    </lineage>
</organism>
<dbReference type="Proteomes" id="UP001217178">
    <property type="component" value="Unassembled WGS sequence"/>
</dbReference>
<protein>
    <submittedName>
        <fullName evidence="1">YwqJ-related putative deaminase</fullName>
    </submittedName>
</protein>
<dbReference type="RefSeq" id="WP_273556125.1">
    <property type="nucleotide sequence ID" value="NZ_JAQRFI010000048.1"/>
</dbReference>